<accession>A0A9N7NI44</accession>
<evidence type="ECO:0000313" key="3">
    <source>
        <dbReference type="EMBL" id="CAA0831095.1"/>
    </source>
</evidence>
<dbReference type="EMBL" id="CACSLK010027831">
    <property type="protein sequence ID" value="CAA0831095.1"/>
    <property type="molecule type" value="Genomic_DNA"/>
</dbReference>
<organism evidence="3 4">
    <name type="scientific">Striga hermonthica</name>
    <name type="common">Purple witchweed</name>
    <name type="synonym">Buchnera hermonthica</name>
    <dbReference type="NCBI Taxonomy" id="68872"/>
    <lineage>
        <taxon>Eukaryota</taxon>
        <taxon>Viridiplantae</taxon>
        <taxon>Streptophyta</taxon>
        <taxon>Embryophyta</taxon>
        <taxon>Tracheophyta</taxon>
        <taxon>Spermatophyta</taxon>
        <taxon>Magnoliopsida</taxon>
        <taxon>eudicotyledons</taxon>
        <taxon>Gunneridae</taxon>
        <taxon>Pentapetalae</taxon>
        <taxon>asterids</taxon>
        <taxon>lamiids</taxon>
        <taxon>Lamiales</taxon>
        <taxon>Orobanchaceae</taxon>
        <taxon>Buchnereae</taxon>
        <taxon>Striga</taxon>
    </lineage>
</organism>
<evidence type="ECO:0000313" key="4">
    <source>
        <dbReference type="Proteomes" id="UP001153555"/>
    </source>
</evidence>
<sequence length="249" mass="28392">MWHSWLKVRDTFQLGLRYEVKNRSRIKIYDHPWIPGLPGFKPKSRPPANSNISWVSELIDVTGRNWKRHVLQDLFSEEEQAAILKVKSLNPGEHDKLIWHCGKKGTHSVAASYDYLVKEKWKNLDIAEPSKGHNEIRGMRKRLWGLKIKGKIKHFIWKCLNNILPVSVNLAKRGIHIEERCKGTKSGGEGTSGLPRSRREARARASQGTRRCEKKLVRRLRWSRGGGGVHTVAGLGGSVEVEAVVGFRE</sequence>
<dbReference type="InterPro" id="IPR026960">
    <property type="entry name" value="RVT-Znf"/>
</dbReference>
<keyword evidence="4" id="KW-1185">Reference proteome</keyword>
<dbReference type="AlphaFoldDB" id="A0A9N7NI44"/>
<dbReference type="Pfam" id="PF13966">
    <property type="entry name" value="zf-RVT"/>
    <property type="match status" value="1"/>
</dbReference>
<reference evidence="3" key="1">
    <citation type="submission" date="2019-12" db="EMBL/GenBank/DDBJ databases">
        <authorList>
            <person name="Scholes J."/>
        </authorList>
    </citation>
    <scope>NUCLEOTIDE SEQUENCE</scope>
</reference>
<gene>
    <name evidence="3" type="ORF">SHERM_26478</name>
</gene>
<feature type="domain" description="Reverse transcriptase zinc-binding" evidence="2">
    <location>
        <begin position="135"/>
        <end position="182"/>
    </location>
</feature>
<evidence type="ECO:0000259" key="2">
    <source>
        <dbReference type="Pfam" id="PF13966"/>
    </source>
</evidence>
<name>A0A9N7NI44_STRHE</name>
<evidence type="ECO:0000256" key="1">
    <source>
        <dbReference type="SAM" id="MobiDB-lite"/>
    </source>
</evidence>
<comment type="caution">
    <text evidence="3">The sequence shown here is derived from an EMBL/GenBank/DDBJ whole genome shotgun (WGS) entry which is preliminary data.</text>
</comment>
<dbReference type="OrthoDB" id="914203at2759"/>
<proteinExistence type="predicted"/>
<feature type="region of interest" description="Disordered" evidence="1">
    <location>
        <begin position="182"/>
        <end position="208"/>
    </location>
</feature>
<dbReference type="Proteomes" id="UP001153555">
    <property type="component" value="Unassembled WGS sequence"/>
</dbReference>
<protein>
    <recommendedName>
        <fullName evidence="2">Reverse transcriptase zinc-binding domain-containing protein</fullName>
    </recommendedName>
</protein>